<evidence type="ECO:0000256" key="1">
    <source>
        <dbReference type="ARBA" id="ARBA00022801"/>
    </source>
</evidence>
<dbReference type="GO" id="GO:0016042">
    <property type="term" value="P:lipid catabolic process"/>
    <property type="evidence" value="ECO:0007669"/>
    <property type="project" value="UniProtKB-KW"/>
</dbReference>
<gene>
    <name evidence="5" type="ORF">GTQ38_17595</name>
</gene>
<reference evidence="5 6" key="1">
    <citation type="submission" date="2020-01" db="EMBL/GenBank/DDBJ databases">
        <title>Bacteria diversity of Porities sp.</title>
        <authorList>
            <person name="Wang G."/>
        </authorList>
    </citation>
    <scope>NUCLEOTIDE SEQUENCE [LARGE SCALE GENOMIC DNA]</scope>
    <source>
        <strain evidence="5 6">R33</strain>
    </source>
</reference>
<dbReference type="InterPro" id="IPR011990">
    <property type="entry name" value="TPR-like_helical_dom_sf"/>
</dbReference>
<organism evidence="5 6">
    <name type="scientific">Poritiphilus flavus</name>
    <dbReference type="NCBI Taxonomy" id="2697053"/>
    <lineage>
        <taxon>Bacteria</taxon>
        <taxon>Pseudomonadati</taxon>
        <taxon>Bacteroidota</taxon>
        <taxon>Flavobacteriia</taxon>
        <taxon>Flavobacteriales</taxon>
        <taxon>Flavobacteriaceae</taxon>
        <taxon>Poritiphilus</taxon>
    </lineage>
</organism>
<dbReference type="SUPFAM" id="SSF53474">
    <property type="entry name" value="alpha/beta-Hydrolases"/>
    <property type="match status" value="1"/>
</dbReference>
<dbReference type="PANTHER" id="PTHR10272:SF0">
    <property type="entry name" value="PLATELET-ACTIVATING FACTOR ACETYLHYDROLASE"/>
    <property type="match status" value="1"/>
</dbReference>
<name>A0A6L9EGT2_9FLAO</name>
<dbReference type="AlphaFoldDB" id="A0A6L9EGT2"/>
<dbReference type="PROSITE" id="PS50005">
    <property type="entry name" value="TPR"/>
    <property type="match status" value="1"/>
</dbReference>
<dbReference type="PANTHER" id="PTHR10272">
    <property type="entry name" value="PLATELET-ACTIVATING FACTOR ACETYLHYDROLASE"/>
    <property type="match status" value="1"/>
</dbReference>
<dbReference type="Gene3D" id="1.25.40.10">
    <property type="entry name" value="Tetratricopeptide repeat domain"/>
    <property type="match status" value="1"/>
</dbReference>
<keyword evidence="4" id="KW-0802">TPR repeat</keyword>
<protein>
    <submittedName>
        <fullName evidence="5">Alpha/beta hydrolase</fullName>
    </submittedName>
</protein>
<dbReference type="InterPro" id="IPR029058">
    <property type="entry name" value="AB_hydrolase_fold"/>
</dbReference>
<dbReference type="Gene3D" id="3.40.50.1820">
    <property type="entry name" value="alpha/beta hydrolase"/>
    <property type="match status" value="1"/>
</dbReference>
<evidence type="ECO:0000256" key="4">
    <source>
        <dbReference type="PROSITE-ProRule" id="PRU00339"/>
    </source>
</evidence>
<sequence length="510" mass="58188">MKSKLSSFLFLFSLFLCNSQVSLENLSLEYGEYEVGFRHYLKLDSTRTYKRIMDFTNESILREIPISIWYPAQGEFSTASSMLVLDYMHILKEEEEWENLPDEHILNWFYYPNTETNQSHLEEKVKATLGANELAGSFPTVIYAPSYQASSIENFALCEYLASHGFIVVSSPSRGAETRFFEGGTANDMETQARDIEFLIKESLNLEHIDKNAIATMGFSFGGLSNVLAQARNGLIKANVSLDGSVRYQYPTLKKSPFFSIEKVNVPFIHMAQKLIPEQVMKEDKIDPSLNNDFIFFDELKESEAYSLRFNNLTHSYFSTLGVLFQARDLRQDKSDTEILESYRWMCRYTLMFLNAYLNKDVESKGFLRNEPAKNGVPSGIISVRSKQPAMKKVEFEDFNDMAAKRAYKDLEGLYESIQRENPGFVLEEGKLNTLGLQLVLQPDKANYGIEVFHLAVGIYPGSANLFDSLAEGYLLLGDNKNAIKYFEKSLQLNPENENAINRLGQLKGK</sequence>
<keyword evidence="6" id="KW-1185">Reference proteome</keyword>
<dbReference type="GO" id="GO:0003847">
    <property type="term" value="F:1-alkyl-2-acetylglycerophosphocholine esterase activity"/>
    <property type="evidence" value="ECO:0007669"/>
    <property type="project" value="TreeGrafter"/>
</dbReference>
<keyword evidence="1 5" id="KW-0378">Hydrolase</keyword>
<dbReference type="PROSITE" id="PS50293">
    <property type="entry name" value="TPR_REGION"/>
    <property type="match status" value="1"/>
</dbReference>
<dbReference type="EMBL" id="WXYO01000008">
    <property type="protein sequence ID" value="NAS13832.1"/>
    <property type="molecule type" value="Genomic_DNA"/>
</dbReference>
<dbReference type="Proteomes" id="UP000475249">
    <property type="component" value="Unassembled WGS sequence"/>
</dbReference>
<feature type="repeat" description="TPR" evidence="4">
    <location>
        <begin position="464"/>
        <end position="497"/>
    </location>
</feature>
<evidence type="ECO:0000256" key="2">
    <source>
        <dbReference type="ARBA" id="ARBA00022963"/>
    </source>
</evidence>
<dbReference type="InterPro" id="IPR019734">
    <property type="entry name" value="TPR_rpt"/>
</dbReference>
<evidence type="ECO:0000313" key="5">
    <source>
        <dbReference type="EMBL" id="NAS13832.1"/>
    </source>
</evidence>
<keyword evidence="2" id="KW-0442">Lipid degradation</keyword>
<evidence type="ECO:0000256" key="3">
    <source>
        <dbReference type="ARBA" id="ARBA00023098"/>
    </source>
</evidence>
<keyword evidence="3" id="KW-0443">Lipid metabolism</keyword>
<comment type="caution">
    <text evidence="5">The sequence shown here is derived from an EMBL/GenBank/DDBJ whole genome shotgun (WGS) entry which is preliminary data.</text>
</comment>
<dbReference type="SMART" id="SM00028">
    <property type="entry name" value="TPR"/>
    <property type="match status" value="1"/>
</dbReference>
<accession>A0A6L9EGT2</accession>
<proteinExistence type="predicted"/>
<evidence type="ECO:0000313" key="6">
    <source>
        <dbReference type="Proteomes" id="UP000475249"/>
    </source>
</evidence>
<dbReference type="SUPFAM" id="SSF48452">
    <property type="entry name" value="TPR-like"/>
    <property type="match status" value="1"/>
</dbReference>